<dbReference type="SUPFAM" id="SSF53474">
    <property type="entry name" value="alpha/beta-Hydrolases"/>
    <property type="match status" value="1"/>
</dbReference>
<dbReference type="InterPro" id="IPR051044">
    <property type="entry name" value="MAG_DAG_Lipase"/>
</dbReference>
<dbReference type="Pfam" id="PF12146">
    <property type="entry name" value="Hydrolase_4"/>
    <property type="match status" value="1"/>
</dbReference>
<dbReference type="AlphaFoldDB" id="A0A6A6ZNJ7"/>
<name>A0A6A6ZNJ7_9PLEO</name>
<keyword evidence="2" id="KW-0378">Hydrolase</keyword>
<sequence length="282" mass="30868">MASQDLNHGTIKLSRGTAAHIWRPQQSPYKAIVVLQHGYAEYAERYITSHHNIINHLVSANYIVYAMDMWGHGSSPGTRGIVHIGKAIQDHQELRRLAHDQNPNLPIILFGHSLGGLVTAGSTTADPTHIKSVLLTGPALVEPLPYAARLAVGVISRVIPKWSVPGRKGALEGLTRDTSEIAKFRDDLLVHNDAISFLLAATALDAMQGIAAGMGEWTVPTMVLHGNMDSYCDWKASEKFVKGIRSEDKTFGVYEEGRHELLHDLEGDAVLERVLGWIGGHI</sequence>
<dbReference type="OrthoDB" id="2498029at2759"/>
<protein>
    <submittedName>
        <fullName evidence="2">Alpha/beta-hydrolase</fullName>
    </submittedName>
</protein>
<organism evidence="2 3">
    <name type="scientific">Ophiobolus disseminans</name>
    <dbReference type="NCBI Taxonomy" id="1469910"/>
    <lineage>
        <taxon>Eukaryota</taxon>
        <taxon>Fungi</taxon>
        <taxon>Dikarya</taxon>
        <taxon>Ascomycota</taxon>
        <taxon>Pezizomycotina</taxon>
        <taxon>Dothideomycetes</taxon>
        <taxon>Pleosporomycetidae</taxon>
        <taxon>Pleosporales</taxon>
        <taxon>Pleosporineae</taxon>
        <taxon>Phaeosphaeriaceae</taxon>
        <taxon>Ophiobolus</taxon>
    </lineage>
</organism>
<dbReference type="PANTHER" id="PTHR11614">
    <property type="entry name" value="PHOSPHOLIPASE-RELATED"/>
    <property type="match status" value="1"/>
</dbReference>
<keyword evidence="3" id="KW-1185">Reference proteome</keyword>
<evidence type="ECO:0000259" key="1">
    <source>
        <dbReference type="Pfam" id="PF12146"/>
    </source>
</evidence>
<dbReference type="Proteomes" id="UP000799424">
    <property type="component" value="Unassembled WGS sequence"/>
</dbReference>
<dbReference type="InterPro" id="IPR022742">
    <property type="entry name" value="Hydrolase_4"/>
</dbReference>
<dbReference type="InterPro" id="IPR029058">
    <property type="entry name" value="AB_hydrolase_fold"/>
</dbReference>
<reference evidence="2" key="1">
    <citation type="journal article" date="2020" name="Stud. Mycol.">
        <title>101 Dothideomycetes genomes: a test case for predicting lifestyles and emergence of pathogens.</title>
        <authorList>
            <person name="Haridas S."/>
            <person name="Albert R."/>
            <person name="Binder M."/>
            <person name="Bloem J."/>
            <person name="Labutti K."/>
            <person name="Salamov A."/>
            <person name="Andreopoulos B."/>
            <person name="Baker S."/>
            <person name="Barry K."/>
            <person name="Bills G."/>
            <person name="Bluhm B."/>
            <person name="Cannon C."/>
            <person name="Castanera R."/>
            <person name="Culley D."/>
            <person name="Daum C."/>
            <person name="Ezra D."/>
            <person name="Gonzalez J."/>
            <person name="Henrissat B."/>
            <person name="Kuo A."/>
            <person name="Liang C."/>
            <person name="Lipzen A."/>
            <person name="Lutzoni F."/>
            <person name="Magnuson J."/>
            <person name="Mondo S."/>
            <person name="Nolan M."/>
            <person name="Ohm R."/>
            <person name="Pangilinan J."/>
            <person name="Park H.-J."/>
            <person name="Ramirez L."/>
            <person name="Alfaro M."/>
            <person name="Sun H."/>
            <person name="Tritt A."/>
            <person name="Yoshinaga Y."/>
            <person name="Zwiers L.-H."/>
            <person name="Turgeon B."/>
            <person name="Goodwin S."/>
            <person name="Spatafora J."/>
            <person name="Crous P."/>
            <person name="Grigoriev I."/>
        </authorList>
    </citation>
    <scope>NUCLEOTIDE SEQUENCE</scope>
    <source>
        <strain evidence="2">CBS 113818</strain>
    </source>
</reference>
<accession>A0A6A6ZNJ7</accession>
<proteinExistence type="predicted"/>
<evidence type="ECO:0000313" key="2">
    <source>
        <dbReference type="EMBL" id="KAF2822660.1"/>
    </source>
</evidence>
<gene>
    <name evidence="2" type="ORF">CC86DRAFT_373111</name>
</gene>
<dbReference type="EMBL" id="MU006234">
    <property type="protein sequence ID" value="KAF2822660.1"/>
    <property type="molecule type" value="Genomic_DNA"/>
</dbReference>
<dbReference type="GO" id="GO:0016787">
    <property type="term" value="F:hydrolase activity"/>
    <property type="evidence" value="ECO:0007669"/>
    <property type="project" value="UniProtKB-KW"/>
</dbReference>
<evidence type="ECO:0000313" key="3">
    <source>
        <dbReference type="Proteomes" id="UP000799424"/>
    </source>
</evidence>
<feature type="domain" description="Serine aminopeptidase S33" evidence="1">
    <location>
        <begin position="29"/>
        <end position="265"/>
    </location>
</feature>
<dbReference type="Gene3D" id="3.40.50.1820">
    <property type="entry name" value="alpha/beta hydrolase"/>
    <property type="match status" value="1"/>
</dbReference>